<organism evidence="2 3">
    <name type="scientific">Caproicibacterium lactatifermentans</name>
    <dbReference type="NCBI Taxonomy" id="2666138"/>
    <lineage>
        <taxon>Bacteria</taxon>
        <taxon>Bacillati</taxon>
        <taxon>Bacillota</taxon>
        <taxon>Clostridia</taxon>
        <taxon>Eubacteriales</taxon>
        <taxon>Oscillospiraceae</taxon>
        <taxon>Caproicibacterium</taxon>
    </lineage>
</organism>
<name>A0ABX6PY88_9FIRM</name>
<accession>A0ABX6PY88</accession>
<evidence type="ECO:0000313" key="2">
    <source>
        <dbReference type="EMBL" id="QKO31107.1"/>
    </source>
</evidence>
<evidence type="ECO:0008006" key="4">
    <source>
        <dbReference type="Google" id="ProtNLM"/>
    </source>
</evidence>
<proteinExistence type="predicted"/>
<keyword evidence="3" id="KW-1185">Reference proteome</keyword>
<evidence type="ECO:0000256" key="1">
    <source>
        <dbReference type="SAM" id="MobiDB-lite"/>
    </source>
</evidence>
<dbReference type="RefSeq" id="WP_174403199.1">
    <property type="nucleotide sequence ID" value="NZ_CP046161.1"/>
</dbReference>
<sequence>MVQAFGTTDIKEFQQKLEHGDFEKAATLDENLKDAQMEANRINNARIQPQQGVEERNK</sequence>
<feature type="compositionally biased region" description="Polar residues" evidence="1">
    <location>
        <begin position="41"/>
        <end position="51"/>
    </location>
</feature>
<protein>
    <recommendedName>
        <fullName evidence="4">UVR domain-containing protein</fullName>
    </recommendedName>
</protein>
<dbReference type="Proteomes" id="UP000509623">
    <property type="component" value="Chromosome"/>
</dbReference>
<reference evidence="3" key="1">
    <citation type="submission" date="2019-11" db="EMBL/GenBank/DDBJ databases">
        <authorList>
            <person name="Ren C."/>
            <person name="Wang H."/>
            <person name="Xu Y."/>
        </authorList>
    </citation>
    <scope>NUCLEOTIDE SEQUENCE [LARGE SCALE GENOMIC DNA]</scope>
    <source>
        <strain evidence="3">JNU-WLY1368</strain>
    </source>
</reference>
<evidence type="ECO:0000313" key="3">
    <source>
        <dbReference type="Proteomes" id="UP000509623"/>
    </source>
</evidence>
<gene>
    <name evidence="2" type="ORF">GKP14_08935</name>
</gene>
<feature type="region of interest" description="Disordered" evidence="1">
    <location>
        <begin position="36"/>
        <end position="58"/>
    </location>
</feature>
<dbReference type="EMBL" id="CP046161">
    <property type="protein sequence ID" value="QKO31107.1"/>
    <property type="molecule type" value="Genomic_DNA"/>
</dbReference>